<gene>
    <name evidence="1" type="ORF">RFULGI_LOCUS18226</name>
</gene>
<name>A0A9N9K0M4_9GLOM</name>
<reference evidence="1" key="1">
    <citation type="submission" date="2021-06" db="EMBL/GenBank/DDBJ databases">
        <authorList>
            <person name="Kallberg Y."/>
            <person name="Tangrot J."/>
            <person name="Rosling A."/>
        </authorList>
    </citation>
    <scope>NUCLEOTIDE SEQUENCE</scope>
    <source>
        <strain evidence="1">IN212</strain>
    </source>
</reference>
<proteinExistence type="predicted"/>
<dbReference type="Proteomes" id="UP000789396">
    <property type="component" value="Unassembled WGS sequence"/>
</dbReference>
<comment type="caution">
    <text evidence="1">The sequence shown here is derived from an EMBL/GenBank/DDBJ whole genome shotgun (WGS) entry which is preliminary data.</text>
</comment>
<dbReference type="AlphaFoldDB" id="A0A9N9K0M4"/>
<feature type="non-terminal residue" evidence="1">
    <location>
        <position position="97"/>
    </location>
</feature>
<accession>A0A9N9K0M4</accession>
<dbReference type="EMBL" id="CAJVPZ010078173">
    <property type="protein sequence ID" value="CAG8805971.1"/>
    <property type="molecule type" value="Genomic_DNA"/>
</dbReference>
<protein>
    <submittedName>
        <fullName evidence="1">16855_t:CDS:1</fullName>
    </submittedName>
</protein>
<keyword evidence="2" id="KW-1185">Reference proteome</keyword>
<feature type="non-terminal residue" evidence="1">
    <location>
        <position position="1"/>
    </location>
</feature>
<evidence type="ECO:0000313" key="1">
    <source>
        <dbReference type="EMBL" id="CAG8805971.1"/>
    </source>
</evidence>
<organism evidence="1 2">
    <name type="scientific">Racocetra fulgida</name>
    <dbReference type="NCBI Taxonomy" id="60492"/>
    <lineage>
        <taxon>Eukaryota</taxon>
        <taxon>Fungi</taxon>
        <taxon>Fungi incertae sedis</taxon>
        <taxon>Mucoromycota</taxon>
        <taxon>Glomeromycotina</taxon>
        <taxon>Glomeromycetes</taxon>
        <taxon>Diversisporales</taxon>
        <taxon>Gigasporaceae</taxon>
        <taxon>Racocetra</taxon>
    </lineage>
</organism>
<evidence type="ECO:0000313" key="2">
    <source>
        <dbReference type="Proteomes" id="UP000789396"/>
    </source>
</evidence>
<sequence length="97" mass="11388">IDFYGNIGANNFIIRDESYYKSVLDDHIKFLEDFCIAANTFFHEEYTGIYIVNDENLLAKLKQKALEIKTKRNIIVTSDKNLSKDIYEYCLAEELLH</sequence>